<feature type="transmembrane region" description="Helical" evidence="10">
    <location>
        <begin position="432"/>
        <end position="450"/>
    </location>
</feature>
<comment type="caution">
    <text evidence="12">The sequence shown here is derived from an EMBL/GenBank/DDBJ whole genome shotgun (WGS) entry which is preliminary data.</text>
</comment>
<evidence type="ECO:0000256" key="3">
    <source>
        <dbReference type="ARBA" id="ARBA00010288"/>
    </source>
</evidence>
<comment type="function">
    <text evidence="9 10">Intramembrane glycolipid transporter that operates in the biosynthetic pathway of dolichol-linked oligosaccharides, the glycan precursors employed in protein asparagine (N)-glycosylation. The sequential addition of sugars to dolichol pyrophosphate produces dolichol-linked oligosaccharides containing fourteen sugars, including two GlcNAcs, nine mannoses and three glucoses. Once assembled, the oligosaccharide is transferred from the lipid to nascent proteins by oligosaccharyltransferases. The assembly of dolichol-linked oligosaccharides begins on the cytosolic side of the endoplasmic reticulum membrane and finishes in its lumen. RFT1 could mediate the translocation of the cytosolically oriented intermediate DolPP-GlcNAc2Man5, produced by ALG11, into the ER lumen where dolichol-linked oligosaccharides assembly continues. However, the intramembrane lipid transporter activity could not be confirmed in vitro.</text>
</comment>
<dbReference type="GO" id="GO:0006488">
    <property type="term" value="P:dolichol-linked oligosaccharide biosynthetic process"/>
    <property type="evidence" value="ECO:0007669"/>
    <property type="project" value="InterPro"/>
</dbReference>
<comment type="caution">
    <text evidence="10">Lacks conserved residue(s) required for the propagation of feature annotation.</text>
</comment>
<evidence type="ECO:0000256" key="7">
    <source>
        <dbReference type="ARBA" id="ARBA00023136"/>
    </source>
</evidence>
<feature type="transmembrane region" description="Helical" evidence="10">
    <location>
        <begin position="133"/>
        <end position="154"/>
    </location>
</feature>
<dbReference type="STRING" id="4999.A0A1Y1UP67"/>
<feature type="transmembrane region" description="Helical" evidence="10">
    <location>
        <begin position="228"/>
        <end position="247"/>
    </location>
</feature>
<keyword evidence="4 10" id="KW-0812">Transmembrane</keyword>
<dbReference type="Proteomes" id="UP000193218">
    <property type="component" value="Unassembled WGS sequence"/>
</dbReference>
<dbReference type="InterPro" id="IPR007594">
    <property type="entry name" value="RFT1"/>
</dbReference>
<dbReference type="GO" id="GO:0034203">
    <property type="term" value="P:glycolipid translocation"/>
    <property type="evidence" value="ECO:0007669"/>
    <property type="project" value="TreeGrafter"/>
</dbReference>
<evidence type="ECO:0000256" key="10">
    <source>
        <dbReference type="RuleBase" id="RU365067"/>
    </source>
</evidence>
<evidence type="ECO:0000256" key="11">
    <source>
        <dbReference type="SAM" id="MobiDB-lite"/>
    </source>
</evidence>
<dbReference type="Pfam" id="PF04506">
    <property type="entry name" value="Rft-1"/>
    <property type="match status" value="1"/>
</dbReference>
<keyword evidence="13" id="KW-1185">Reference proteome</keyword>
<proteinExistence type="inferred from homology"/>
<reference evidence="12 13" key="1">
    <citation type="submission" date="2017-03" db="EMBL/GenBank/DDBJ databases">
        <title>Widespread Adenine N6-methylation of Active Genes in Fungi.</title>
        <authorList>
            <consortium name="DOE Joint Genome Institute"/>
            <person name="Mondo S.J."/>
            <person name="Dannebaum R.O."/>
            <person name="Kuo R.C."/>
            <person name="Louie K.B."/>
            <person name="Bewick A.J."/>
            <person name="Labutti K."/>
            <person name="Haridas S."/>
            <person name="Kuo A."/>
            <person name="Salamov A."/>
            <person name="Ahrendt S.R."/>
            <person name="Lau R."/>
            <person name="Bowen B.P."/>
            <person name="Lipzen A."/>
            <person name="Sullivan W."/>
            <person name="Andreopoulos W.B."/>
            <person name="Clum A."/>
            <person name="Lindquist E."/>
            <person name="Daum C."/>
            <person name="Northen T.R."/>
            <person name="Ramamoorthy G."/>
            <person name="Schmitz R.J."/>
            <person name="Gryganskyi A."/>
            <person name="Culley D."/>
            <person name="Magnuson J."/>
            <person name="James T.Y."/>
            <person name="O'Malley M.A."/>
            <person name="Stajich J.E."/>
            <person name="Spatafora J.W."/>
            <person name="Visel A."/>
            <person name="Grigoriev I.V."/>
        </authorList>
    </citation>
    <scope>NUCLEOTIDE SEQUENCE [LARGE SCALE GENOMIC DNA]</scope>
    <source>
        <strain evidence="12 13">NRRL Y-17943</strain>
    </source>
</reference>
<keyword evidence="10" id="KW-0813">Transport</keyword>
<comment type="pathway">
    <text evidence="2">Protein modification; protein glycosylation.</text>
</comment>
<evidence type="ECO:0000256" key="1">
    <source>
        <dbReference type="ARBA" id="ARBA00004477"/>
    </source>
</evidence>
<dbReference type="FunCoup" id="A0A1Y1UP67">
    <property type="interactions" value="304"/>
</dbReference>
<dbReference type="InParanoid" id="A0A1Y1UP67"/>
<evidence type="ECO:0000256" key="5">
    <source>
        <dbReference type="ARBA" id="ARBA00022824"/>
    </source>
</evidence>
<evidence type="ECO:0000313" key="13">
    <source>
        <dbReference type="Proteomes" id="UP000193218"/>
    </source>
</evidence>
<protein>
    <recommendedName>
        <fullName evidence="8 10">Man(5)GlcNAc(2)-PP-dolichol translocation protein RFT1</fullName>
    </recommendedName>
</protein>
<evidence type="ECO:0000256" key="8">
    <source>
        <dbReference type="ARBA" id="ARBA00044793"/>
    </source>
</evidence>
<dbReference type="OrthoDB" id="9979195at2759"/>
<feature type="transmembrane region" description="Helical" evidence="10">
    <location>
        <begin position="352"/>
        <end position="371"/>
    </location>
</feature>
<evidence type="ECO:0000256" key="6">
    <source>
        <dbReference type="ARBA" id="ARBA00022989"/>
    </source>
</evidence>
<dbReference type="PANTHER" id="PTHR13117:SF5">
    <property type="entry name" value="PROTEIN RFT1 HOMOLOG"/>
    <property type="match status" value="1"/>
</dbReference>
<comment type="subcellular location">
    <subcellularLocation>
        <location evidence="1 10">Endoplasmic reticulum membrane</location>
        <topology evidence="1 10">Multi-pass membrane protein</topology>
    </subcellularLocation>
</comment>
<gene>
    <name evidence="12" type="ORF">BD324DRAFT_615115</name>
</gene>
<dbReference type="EMBL" id="NBSH01000002">
    <property type="protein sequence ID" value="ORX39821.1"/>
    <property type="molecule type" value="Genomic_DNA"/>
</dbReference>
<feature type="region of interest" description="Disordered" evidence="11">
    <location>
        <begin position="1"/>
        <end position="29"/>
    </location>
</feature>
<dbReference type="PANTHER" id="PTHR13117">
    <property type="entry name" value="ENDOPLASMIC RETICULUM MULTISPAN TRANSMEMBRANE PROTEIN-RELATED"/>
    <property type="match status" value="1"/>
</dbReference>
<keyword evidence="7 10" id="KW-0472">Membrane</keyword>
<evidence type="ECO:0000256" key="2">
    <source>
        <dbReference type="ARBA" id="ARBA00004922"/>
    </source>
</evidence>
<dbReference type="RefSeq" id="XP_021873606.1">
    <property type="nucleotide sequence ID" value="XM_022014684.1"/>
</dbReference>
<feature type="transmembrane region" description="Helical" evidence="10">
    <location>
        <begin position="166"/>
        <end position="183"/>
    </location>
</feature>
<dbReference type="GO" id="GO:0005789">
    <property type="term" value="C:endoplasmic reticulum membrane"/>
    <property type="evidence" value="ECO:0007669"/>
    <property type="project" value="UniProtKB-SubCell"/>
</dbReference>
<evidence type="ECO:0000313" key="12">
    <source>
        <dbReference type="EMBL" id="ORX39821.1"/>
    </source>
</evidence>
<sequence>MSTPAPAETAKSPKKEEEETLPPVSKASAESLSTTLKTGGSLFLLQFLTRIVTFGLNQSLVRLASPEVFGTAAIQFDLITSTIEFLSREGIRNALLRKSDATSMDEKDADRVTKRSKGVTEPAQADLDQKLRLASVPFFFAMPITAALITIYLYMSGSETTSQTDFHLSLGLYVLAVLLELAIEPMYIRTLTSSPPRLSVRVSAHGGMAIVKAVATFLSLLVLPQRALLGFALGQLAGATWLVARYISAYSSSELAWSRILMSGNNAVPRFDSTALSLAIANTRQSFIKHFLTELDRIAVSRLCTLRDQGGYAVAMNYGSLVARLAFQPLEETLLLHFSSNPLSTVPESRELIVFVTHIVAHILFLCPAFIPPLFPPTAVLLLPHRYLVTSAPFILRRYLEWYIPLMALNGVLEAFHTATATPKEVSLQATWMFFSSAAFVGIIAAATRTHFGQHMSRMLSVGPMGGVEQIIIAASCLSMGIRIIYALLHVKKRVPAFRLVDLVPKSVTSIVITGSGLVLRRGFEMRDWRVDLESKLRMIALGILCGSFVLTIM</sequence>
<comment type="similarity">
    <text evidence="3 10">Belongs to the RFT1 family.</text>
</comment>
<accession>A0A1Y1UP67</accession>
<name>A0A1Y1UP67_9TREE</name>
<feature type="transmembrane region" description="Helical" evidence="10">
    <location>
        <begin position="204"/>
        <end position="222"/>
    </location>
</feature>
<feature type="transmembrane region" description="Helical" evidence="10">
    <location>
        <begin position="471"/>
        <end position="491"/>
    </location>
</feature>
<keyword evidence="5 10" id="KW-0256">Endoplasmic reticulum</keyword>
<dbReference type="AlphaFoldDB" id="A0A1Y1UP67"/>
<evidence type="ECO:0000256" key="9">
    <source>
        <dbReference type="ARBA" id="ARBA00045912"/>
    </source>
</evidence>
<keyword evidence="6 10" id="KW-1133">Transmembrane helix</keyword>
<evidence type="ECO:0000256" key="4">
    <source>
        <dbReference type="ARBA" id="ARBA00022692"/>
    </source>
</evidence>
<dbReference type="GeneID" id="33556492"/>
<organism evidence="12 13">
    <name type="scientific">Kockovaella imperatae</name>
    <dbReference type="NCBI Taxonomy" id="4999"/>
    <lineage>
        <taxon>Eukaryota</taxon>
        <taxon>Fungi</taxon>
        <taxon>Dikarya</taxon>
        <taxon>Basidiomycota</taxon>
        <taxon>Agaricomycotina</taxon>
        <taxon>Tremellomycetes</taxon>
        <taxon>Tremellales</taxon>
        <taxon>Cuniculitremaceae</taxon>
        <taxon>Kockovaella</taxon>
    </lineage>
</organism>